<dbReference type="PRINTS" id="PR00783">
    <property type="entry name" value="MINTRINSICP"/>
</dbReference>
<evidence type="ECO:0008006" key="13">
    <source>
        <dbReference type="Google" id="ProtNLM"/>
    </source>
</evidence>
<keyword evidence="7 10" id="KW-0472">Membrane</keyword>
<keyword evidence="6 10" id="KW-1133">Transmembrane helix</keyword>
<dbReference type="SUPFAM" id="SSF81338">
    <property type="entry name" value="Aquaporin-like"/>
    <property type="match status" value="1"/>
</dbReference>
<feature type="transmembrane region" description="Helical" evidence="10">
    <location>
        <begin position="40"/>
        <end position="64"/>
    </location>
</feature>
<dbReference type="RefSeq" id="XP_018998348.1">
    <property type="nucleotide sequence ID" value="XM_019133643.1"/>
</dbReference>
<evidence type="ECO:0000256" key="7">
    <source>
        <dbReference type="ARBA" id="ARBA00023136"/>
    </source>
</evidence>
<evidence type="ECO:0000256" key="10">
    <source>
        <dbReference type="SAM" id="Phobius"/>
    </source>
</evidence>
<evidence type="ECO:0000256" key="4">
    <source>
        <dbReference type="ARBA" id="ARBA00022692"/>
    </source>
</evidence>
<accession>A0A1E3I857</accession>
<proteinExistence type="inferred from homology"/>
<dbReference type="AlphaFoldDB" id="A0A1E3I857"/>
<keyword evidence="5" id="KW-0677">Repeat</keyword>
<sequence length="376" mass="39828">MSSTLPTALHEASDPMQVTSKWGLLRPAYGPKRLAIKNHFVAMIGEFVGTTLFILFCLGGTHVALLSATSITGDADAPLNTSSLFYIALSFGLSLTVNVWIFFRVSGGLFNPAVSLGMTLAGCLPPLRGALLAVAQILGGMTGAAIADALVPGHLNAGTALGGGASIAQGLFIEVFLTALLMLTIFFLAAEKHKATFMAPLGIGMALFIAEIVGVYFTGGSLNPARSFGPAVVTHDFPGYHWIYWVGPCIGSSLAAGFYRFLKWIEYETVLGPEDPVEQRPLLSPSASQAPSSPVTTKSEQEAVSHNEAVQWATKGPGEMKVTGPGLGDLETDGPRENLHDLNQYPGRMNARLEKIEKLLAQLVETRRSGVETSPV</sequence>
<dbReference type="OrthoDB" id="3222at2759"/>
<feature type="region of interest" description="Disordered" evidence="9">
    <location>
        <begin position="278"/>
        <end position="339"/>
    </location>
</feature>
<dbReference type="PANTHER" id="PTHR19139">
    <property type="entry name" value="AQUAPORIN TRANSPORTER"/>
    <property type="match status" value="1"/>
</dbReference>
<dbReference type="Gene3D" id="1.20.1080.10">
    <property type="entry name" value="Glycerol uptake facilitator protein"/>
    <property type="match status" value="1"/>
</dbReference>
<dbReference type="Proteomes" id="UP000094065">
    <property type="component" value="Unassembled WGS sequence"/>
</dbReference>
<reference evidence="11 12" key="1">
    <citation type="submission" date="2016-06" db="EMBL/GenBank/DDBJ databases">
        <title>Evolution of pathogenesis and genome organization in the Tremellales.</title>
        <authorList>
            <person name="Cuomo C."/>
            <person name="Litvintseva A."/>
            <person name="Heitman J."/>
            <person name="Chen Y."/>
            <person name="Sun S."/>
            <person name="Springer D."/>
            <person name="Dromer F."/>
            <person name="Young S."/>
            <person name="Zeng Q."/>
            <person name="Chapman S."/>
            <person name="Gujja S."/>
            <person name="Saif S."/>
            <person name="Birren B."/>
        </authorList>
    </citation>
    <scope>NUCLEOTIDE SEQUENCE [LARGE SCALE GENOMIC DNA]</scope>
    <source>
        <strain evidence="11 12">CBS 6039</strain>
    </source>
</reference>
<evidence type="ECO:0000313" key="12">
    <source>
        <dbReference type="Proteomes" id="UP000094065"/>
    </source>
</evidence>
<feature type="transmembrane region" description="Helical" evidence="10">
    <location>
        <begin position="201"/>
        <end position="222"/>
    </location>
</feature>
<dbReference type="GeneID" id="30151784"/>
<dbReference type="Pfam" id="PF00230">
    <property type="entry name" value="MIP"/>
    <property type="match status" value="1"/>
</dbReference>
<evidence type="ECO:0000256" key="9">
    <source>
        <dbReference type="SAM" id="MobiDB-lite"/>
    </source>
</evidence>
<evidence type="ECO:0000256" key="5">
    <source>
        <dbReference type="ARBA" id="ARBA00022737"/>
    </source>
</evidence>
<comment type="similarity">
    <text evidence="2 8">Belongs to the MIP/aquaporin (TC 1.A.8) family.</text>
</comment>
<feature type="transmembrane region" description="Helical" evidence="10">
    <location>
        <begin position="167"/>
        <end position="189"/>
    </location>
</feature>
<gene>
    <name evidence="11" type="ORF">L202_00475</name>
</gene>
<evidence type="ECO:0000256" key="1">
    <source>
        <dbReference type="ARBA" id="ARBA00004141"/>
    </source>
</evidence>
<feature type="transmembrane region" description="Helical" evidence="10">
    <location>
        <begin position="84"/>
        <end position="105"/>
    </location>
</feature>
<keyword evidence="3 8" id="KW-0813">Transport</keyword>
<evidence type="ECO:0000256" key="8">
    <source>
        <dbReference type="RuleBase" id="RU000477"/>
    </source>
</evidence>
<evidence type="ECO:0000313" key="11">
    <source>
        <dbReference type="EMBL" id="ODN84545.1"/>
    </source>
</evidence>
<evidence type="ECO:0000256" key="6">
    <source>
        <dbReference type="ARBA" id="ARBA00022989"/>
    </source>
</evidence>
<keyword evidence="4 8" id="KW-0812">Transmembrane</keyword>
<dbReference type="InterPro" id="IPR034294">
    <property type="entry name" value="Aquaporin_transptr"/>
</dbReference>
<dbReference type="PANTHER" id="PTHR19139:SF199">
    <property type="entry name" value="MIP17260P"/>
    <property type="match status" value="1"/>
</dbReference>
<comment type="caution">
    <text evidence="11">The sequence shown here is derived from an EMBL/GenBank/DDBJ whole genome shotgun (WGS) entry which is preliminary data.</text>
</comment>
<comment type="subcellular location">
    <subcellularLocation>
        <location evidence="1">Membrane</location>
        <topology evidence="1">Multi-pass membrane protein</topology>
    </subcellularLocation>
</comment>
<keyword evidence="12" id="KW-1185">Reference proteome</keyword>
<dbReference type="GO" id="GO:0005886">
    <property type="term" value="C:plasma membrane"/>
    <property type="evidence" value="ECO:0007669"/>
    <property type="project" value="TreeGrafter"/>
</dbReference>
<dbReference type="GO" id="GO:0015250">
    <property type="term" value="F:water channel activity"/>
    <property type="evidence" value="ECO:0007669"/>
    <property type="project" value="TreeGrafter"/>
</dbReference>
<evidence type="ECO:0000256" key="3">
    <source>
        <dbReference type="ARBA" id="ARBA00022448"/>
    </source>
</evidence>
<feature type="transmembrane region" description="Helical" evidence="10">
    <location>
        <begin position="242"/>
        <end position="262"/>
    </location>
</feature>
<name>A0A1E3I857_9TREE</name>
<protein>
    <recommendedName>
        <fullName evidence="13">Aquaporin</fullName>
    </recommendedName>
</protein>
<dbReference type="STRING" id="1295533.A0A1E3I857"/>
<feature type="compositionally biased region" description="Low complexity" evidence="9">
    <location>
        <begin position="281"/>
        <end position="294"/>
    </location>
</feature>
<organism evidence="11 12">
    <name type="scientific">Cryptococcus amylolentus CBS 6039</name>
    <dbReference type="NCBI Taxonomy" id="1295533"/>
    <lineage>
        <taxon>Eukaryota</taxon>
        <taxon>Fungi</taxon>
        <taxon>Dikarya</taxon>
        <taxon>Basidiomycota</taxon>
        <taxon>Agaricomycotina</taxon>
        <taxon>Tremellomycetes</taxon>
        <taxon>Tremellales</taxon>
        <taxon>Cryptococcaceae</taxon>
        <taxon>Cryptococcus</taxon>
    </lineage>
</organism>
<dbReference type="EMBL" id="AWGJ01000001">
    <property type="protein sequence ID" value="ODN84545.1"/>
    <property type="molecule type" value="Genomic_DNA"/>
</dbReference>
<dbReference type="InterPro" id="IPR023271">
    <property type="entry name" value="Aquaporin-like"/>
</dbReference>
<evidence type="ECO:0000256" key="2">
    <source>
        <dbReference type="ARBA" id="ARBA00006175"/>
    </source>
</evidence>
<feature type="transmembrane region" description="Helical" evidence="10">
    <location>
        <begin position="126"/>
        <end position="147"/>
    </location>
</feature>
<dbReference type="FunFam" id="1.20.1080.10:FF:000014">
    <property type="entry name" value="Aquaporin 1"/>
    <property type="match status" value="1"/>
</dbReference>
<dbReference type="InterPro" id="IPR000425">
    <property type="entry name" value="MIP"/>
</dbReference>